<keyword evidence="2" id="KW-1185">Reference proteome</keyword>
<organism evidence="1 2">
    <name type="scientific">Trichonephila clavipes</name>
    <name type="common">Golden silk orbweaver</name>
    <name type="synonym">Nephila clavipes</name>
    <dbReference type="NCBI Taxonomy" id="2585209"/>
    <lineage>
        <taxon>Eukaryota</taxon>
        <taxon>Metazoa</taxon>
        <taxon>Ecdysozoa</taxon>
        <taxon>Arthropoda</taxon>
        <taxon>Chelicerata</taxon>
        <taxon>Arachnida</taxon>
        <taxon>Araneae</taxon>
        <taxon>Araneomorphae</taxon>
        <taxon>Entelegynae</taxon>
        <taxon>Araneoidea</taxon>
        <taxon>Nephilidae</taxon>
        <taxon>Trichonephila</taxon>
    </lineage>
</organism>
<reference evidence="1" key="1">
    <citation type="submission" date="2020-08" db="EMBL/GenBank/DDBJ databases">
        <title>Multicomponent nature underlies the extraordinary mechanical properties of spider dragline silk.</title>
        <authorList>
            <person name="Kono N."/>
            <person name="Nakamura H."/>
            <person name="Mori M."/>
            <person name="Yoshida Y."/>
            <person name="Ohtoshi R."/>
            <person name="Malay A.D."/>
            <person name="Moran D.A.P."/>
            <person name="Tomita M."/>
            <person name="Numata K."/>
            <person name="Arakawa K."/>
        </authorList>
    </citation>
    <scope>NUCLEOTIDE SEQUENCE</scope>
</reference>
<protein>
    <submittedName>
        <fullName evidence="1">Dimer_Tnp_hAT domain-containing protein</fullName>
    </submittedName>
</protein>
<sequence>MDSSIKEFSVRFSLFKELSETLQFILYPDVSSFDKINLPQLHGLEIEQLEIQLIGFKLSSMWIQKCIEARKKLMETVKLTSNLSKNGDFGNTLNSIPYTV</sequence>
<dbReference type="EMBL" id="BMAU01021203">
    <property type="protein sequence ID" value="GFX98796.1"/>
    <property type="molecule type" value="Genomic_DNA"/>
</dbReference>
<dbReference type="AlphaFoldDB" id="A0A8X6RWN5"/>
<proteinExistence type="predicted"/>
<accession>A0A8X6RWN5</accession>
<evidence type="ECO:0000313" key="2">
    <source>
        <dbReference type="Proteomes" id="UP000887159"/>
    </source>
</evidence>
<comment type="caution">
    <text evidence="1">The sequence shown here is derived from an EMBL/GenBank/DDBJ whole genome shotgun (WGS) entry which is preliminary data.</text>
</comment>
<evidence type="ECO:0000313" key="1">
    <source>
        <dbReference type="EMBL" id="GFX98796.1"/>
    </source>
</evidence>
<gene>
    <name evidence="1" type="primary">AVEN_13309_1</name>
    <name evidence="1" type="ORF">TNCV_1503721</name>
</gene>
<dbReference type="Proteomes" id="UP000887159">
    <property type="component" value="Unassembled WGS sequence"/>
</dbReference>
<name>A0A8X6RWN5_TRICX</name>